<feature type="region of interest" description="Disordered" evidence="1">
    <location>
        <begin position="88"/>
        <end position="148"/>
    </location>
</feature>
<dbReference type="AlphaFoldDB" id="A0A545UWH1"/>
<protein>
    <submittedName>
        <fullName evidence="2">Uncharacterized protein</fullName>
    </submittedName>
</protein>
<reference evidence="2 3" key="1">
    <citation type="journal article" date="2019" name="Appl. Microbiol. Biotechnol.">
        <title>Genome sequence of Isaria javanica and comparative genome analysis insights into family S53 peptidase evolution in fungal entomopathogens.</title>
        <authorList>
            <person name="Lin R."/>
            <person name="Zhang X."/>
            <person name="Xin B."/>
            <person name="Zou M."/>
            <person name="Gao Y."/>
            <person name="Qin F."/>
            <person name="Hu Q."/>
            <person name="Xie B."/>
            <person name="Cheng X."/>
        </authorList>
    </citation>
    <scope>NUCLEOTIDE SEQUENCE [LARGE SCALE GENOMIC DNA]</scope>
    <source>
        <strain evidence="2 3">IJ1G</strain>
    </source>
</reference>
<gene>
    <name evidence="2" type="ORF">IF1G_07541</name>
</gene>
<dbReference type="EMBL" id="SPUK01000011">
    <property type="protein sequence ID" value="TQV93809.1"/>
    <property type="molecule type" value="Genomic_DNA"/>
</dbReference>
<accession>A0A545UWH1</accession>
<organism evidence="2 3">
    <name type="scientific">Cordyceps javanica</name>
    <dbReference type="NCBI Taxonomy" id="43265"/>
    <lineage>
        <taxon>Eukaryota</taxon>
        <taxon>Fungi</taxon>
        <taxon>Dikarya</taxon>
        <taxon>Ascomycota</taxon>
        <taxon>Pezizomycotina</taxon>
        <taxon>Sordariomycetes</taxon>
        <taxon>Hypocreomycetidae</taxon>
        <taxon>Hypocreales</taxon>
        <taxon>Cordycipitaceae</taxon>
        <taxon>Cordyceps</taxon>
    </lineage>
</organism>
<comment type="caution">
    <text evidence="2">The sequence shown here is derived from an EMBL/GenBank/DDBJ whole genome shotgun (WGS) entry which is preliminary data.</text>
</comment>
<evidence type="ECO:0000256" key="1">
    <source>
        <dbReference type="SAM" id="MobiDB-lite"/>
    </source>
</evidence>
<evidence type="ECO:0000313" key="2">
    <source>
        <dbReference type="EMBL" id="TQV93809.1"/>
    </source>
</evidence>
<evidence type="ECO:0000313" key="3">
    <source>
        <dbReference type="Proteomes" id="UP000315783"/>
    </source>
</evidence>
<feature type="compositionally biased region" description="Basic and acidic residues" evidence="1">
    <location>
        <begin position="40"/>
        <end position="55"/>
    </location>
</feature>
<proteinExistence type="predicted"/>
<feature type="region of interest" description="Disordered" evidence="1">
    <location>
        <begin position="40"/>
        <end position="69"/>
    </location>
</feature>
<name>A0A545UWH1_9HYPO</name>
<keyword evidence="3" id="KW-1185">Reference proteome</keyword>
<dbReference type="Proteomes" id="UP000315783">
    <property type="component" value="Unassembled WGS sequence"/>
</dbReference>
<sequence length="162" mass="18692">MQFITCESPHPSTPQPQVWVTDGGGDARSYLFLYSCRERERERRTGRDRDREKKQTVPTGKPMYRLPRQEISSRHRYILRMAKKEPRSRFGRLMRAHPPPLLSGDLARSGKNEKLSSQSGSHRRCSVTVKKGSFAPPRSPPPFPSRPFLLPSLQISPPYLFF</sequence>